<keyword evidence="11" id="KW-1185">Reference proteome</keyword>
<protein>
    <submittedName>
        <fullName evidence="12">Uncharacterized protein LOC105234228</fullName>
    </submittedName>
</protein>
<dbReference type="GO" id="GO:0000776">
    <property type="term" value="C:kinetochore"/>
    <property type="evidence" value="ECO:0007669"/>
    <property type="project" value="UniProtKB-KW"/>
</dbReference>
<evidence type="ECO:0000256" key="4">
    <source>
        <dbReference type="ARBA" id="ARBA00022838"/>
    </source>
</evidence>
<evidence type="ECO:0000259" key="9">
    <source>
        <dbReference type="PROSITE" id="PS50011"/>
    </source>
</evidence>
<keyword evidence="3 7" id="KW-0547">Nucleotide-binding</keyword>
<dbReference type="SMART" id="SM00777">
    <property type="entry name" value="Mad3_BUB1_I"/>
    <property type="match status" value="1"/>
</dbReference>
<dbReference type="KEGG" id="bdr:105234228"/>
<feature type="compositionally biased region" description="Low complexity" evidence="8">
    <location>
        <begin position="722"/>
        <end position="735"/>
    </location>
</feature>
<evidence type="ECO:0000256" key="2">
    <source>
        <dbReference type="ARBA" id="ARBA00022454"/>
    </source>
</evidence>
<keyword evidence="6" id="KW-0137">Centromere</keyword>
<dbReference type="InterPro" id="IPR017441">
    <property type="entry name" value="Protein_kinase_ATP_BS"/>
</dbReference>
<dbReference type="Gene3D" id="1.25.40.430">
    <property type="match status" value="1"/>
</dbReference>
<evidence type="ECO:0000256" key="8">
    <source>
        <dbReference type="SAM" id="MobiDB-lite"/>
    </source>
</evidence>
<dbReference type="PROSITE" id="PS50011">
    <property type="entry name" value="PROTEIN_KINASE_DOM"/>
    <property type="match status" value="1"/>
</dbReference>
<dbReference type="GO" id="GO:0005634">
    <property type="term" value="C:nucleus"/>
    <property type="evidence" value="ECO:0007669"/>
    <property type="project" value="TreeGrafter"/>
</dbReference>
<feature type="compositionally biased region" description="Low complexity" evidence="8">
    <location>
        <begin position="767"/>
        <end position="789"/>
    </location>
</feature>
<dbReference type="InterPro" id="IPR008271">
    <property type="entry name" value="Ser/Thr_kinase_AS"/>
</dbReference>
<organism evidence="11 12">
    <name type="scientific">Bactrocera dorsalis</name>
    <name type="common">Oriental fruit fly</name>
    <name type="synonym">Dacus dorsalis</name>
    <dbReference type="NCBI Taxonomy" id="27457"/>
    <lineage>
        <taxon>Eukaryota</taxon>
        <taxon>Metazoa</taxon>
        <taxon>Ecdysozoa</taxon>
        <taxon>Arthropoda</taxon>
        <taxon>Hexapoda</taxon>
        <taxon>Insecta</taxon>
        <taxon>Pterygota</taxon>
        <taxon>Neoptera</taxon>
        <taxon>Endopterygota</taxon>
        <taxon>Diptera</taxon>
        <taxon>Brachycera</taxon>
        <taxon>Muscomorpha</taxon>
        <taxon>Tephritoidea</taxon>
        <taxon>Tephritidae</taxon>
        <taxon>Bactrocera</taxon>
        <taxon>Bactrocera</taxon>
    </lineage>
</organism>
<evidence type="ECO:0000256" key="1">
    <source>
        <dbReference type="ARBA" id="ARBA00004629"/>
    </source>
</evidence>
<accession>A0A8N4QE42</accession>
<feature type="compositionally biased region" description="Polar residues" evidence="8">
    <location>
        <begin position="1665"/>
        <end position="1674"/>
    </location>
</feature>
<dbReference type="GO" id="GO:0005524">
    <property type="term" value="F:ATP binding"/>
    <property type="evidence" value="ECO:0007669"/>
    <property type="project" value="UniProtKB-UniRule"/>
</dbReference>
<evidence type="ECO:0000259" key="10">
    <source>
        <dbReference type="PROSITE" id="PS51489"/>
    </source>
</evidence>
<dbReference type="PROSITE" id="PS51489">
    <property type="entry name" value="BUB1_N"/>
    <property type="match status" value="1"/>
</dbReference>
<dbReference type="Pfam" id="PF00069">
    <property type="entry name" value="Pkinase"/>
    <property type="match status" value="1"/>
</dbReference>
<evidence type="ECO:0000256" key="5">
    <source>
        <dbReference type="ARBA" id="ARBA00022840"/>
    </source>
</evidence>
<dbReference type="PROSITE" id="PS00108">
    <property type="entry name" value="PROTEIN_KINASE_ST"/>
    <property type="match status" value="1"/>
</dbReference>
<dbReference type="Gene3D" id="1.10.510.10">
    <property type="entry name" value="Transferase(Phosphotransferase) domain 1"/>
    <property type="match status" value="1"/>
</dbReference>
<dbReference type="GO" id="GO:0004672">
    <property type="term" value="F:protein kinase activity"/>
    <property type="evidence" value="ECO:0007669"/>
    <property type="project" value="InterPro"/>
</dbReference>
<feature type="region of interest" description="Disordered" evidence="8">
    <location>
        <begin position="330"/>
        <end position="360"/>
    </location>
</feature>
<evidence type="ECO:0000256" key="3">
    <source>
        <dbReference type="ARBA" id="ARBA00022741"/>
    </source>
</evidence>
<dbReference type="GO" id="GO:0007094">
    <property type="term" value="P:mitotic spindle assembly checkpoint signaling"/>
    <property type="evidence" value="ECO:0007669"/>
    <property type="project" value="InterPro"/>
</dbReference>
<evidence type="ECO:0000256" key="7">
    <source>
        <dbReference type="PROSITE-ProRule" id="PRU10141"/>
    </source>
</evidence>
<evidence type="ECO:0000313" key="11">
    <source>
        <dbReference type="Proteomes" id="UP001652620"/>
    </source>
</evidence>
<dbReference type="OrthoDB" id="248495at2759"/>
<dbReference type="Proteomes" id="UP001652620">
    <property type="component" value="Chromosome 4"/>
</dbReference>
<name>A0A8N4QE42_BACDO</name>
<dbReference type="RefSeq" id="XP_029404380.2">
    <property type="nucleotide sequence ID" value="XM_029548520.2"/>
</dbReference>
<feature type="binding site" evidence="7">
    <location>
        <position position="1861"/>
    </location>
    <ligand>
        <name>ATP</name>
        <dbReference type="ChEBI" id="CHEBI:30616"/>
    </ligand>
</feature>
<comment type="subcellular location">
    <subcellularLocation>
        <location evidence="1">Chromosome</location>
        <location evidence="1">Centromere</location>
        <location evidence="1">Kinetochore</location>
    </subcellularLocation>
</comment>
<sequence length="2116" mass="238438">MDFEDAKENIQPLAAGRNASILHASLRVESPQELLARRRELEQAIREYSGNDPLEPWYAYISWIEQSFPSGGKESGLEEVLTKCLSQFENEERYFQDRRMIKLYMKFIDSHQHPMECYQQLFNAGIGTMIADFYICWAYHYDLCGNTRKADEIFRRGIACRAQPFEELQEAHQHFGFSVAQRLMYQDDDEVKESTKRQFEERRLALTSLRGHRRKATVGSVRTGSAVKSYAPGTVQTGASSSKQENTRVQVFQDENINPNSQLTATVAEQESASEVPKSVVRSIIDAARNQENLKEPGPWNKAHDKKLSGKLFSKKDRNTDLGFSIHEDTEMEEEYGKKPLAPPITEGERNYEKPFKYPKDFKNKNLPQKEWLTPVTIENEPDPRTFPQYNKCFMYPRPNIEFQPEEYRAYRWFKKRGISNNFTAKRDTYWCSYDVNRNVRQYPNFAKTSRPQRLTEIDAYFEPENKKGLMVCFKELYDSSEKVEYQVEELMAKRLRRYDTILMTADMDETACGVNERVQRRKSFFPLRKSIMPRPSIVPMESKEDIAVEDILHKESLKITNVPETSNESNKLTVPPSTKTGLPFEIFEDTISTATSTSPADTVNKVSSVCQGQNPSTVNSDFKFKTPALPTISTSVGGISKTAIENKLGFEIYTEPSMSECQPSSTEGAAGGPIFDPEETCSTQIFNVFLKSQSVSTPKMAQKVAPRQFGSILKSVPKPPEFSSSPESNPTPEASTDEHVEPLKAAVEYSPLTVKQLSTILETSEHGTTQGTCTTGGTTTKSSNSTSDGEGEREMGTRLLMPVTELEPVEEQSRESSTIPAEVMVSLENINLHGQTMPEVKHPTTVGTHELSINKSNVIPQIANVEPATPAYMRLQTGSDALVASAALAPALNFSIFEDEPTEAIKVKQAGNFTRIDEREDTAAGYAIRSVRFQEDKTETMSKMLLHSRSIVKFQEDKTETIPKMPIATPGLVQFEAEKTDTMPKITLSAPVKNLSSNLEDSFEFFGQTPPGKSILHPRYEVSAFKECMEARTPLLSSAKRHCDINTPDAVQLKAQGSTQKQAITTTTKVTAAAFKGPPLFEDEVDKLTSTKPQVLFSSTKPLTSQKVITQPTVQRVIARDSFLSEFSYIEETQPQSAVIPAKCEGKKNDVSNTRTVTETAVNTKAQNIAKCSDSNEQQAKSDLSDSYLNDFSEIMDSQPVQSDNNWLRSASKNKAMETQKKDQGNFCNSFLKDFSAVMESKPTVKETEFLQKQSTTNTVAKTDFKPKSESRNLALTRNDENRAKFDLGNSYLKDFSMVSESQPVEVQRERQQPMATDNKHKTNEQSHEMDAKKLEIANYSLKDFSVIMESQPVVNERKLEQHISLSTLSTTKPLTSKVDMSQHIEENIKPTLGCSYLNDFSIVPESQPVENKMKSKICSNQTIADEVYQNSNAIPATHTNELHPKEFSVVSKPPTLESATKRAQEQFEQLYKDVKPAAPAQPLMFLNSFMKDFSGFRCPPAEPISSKKTTTRLTFLNDSKKFNESIHSNPINNSLSKESNNPVQNSNKLHFLEKSRASLAQAPPTERLSTEKSFELNAETAMFSTNISMIKNSTLLPQIEVNALQVPSPIKEQSLHIKQEKNETCKIVAVSQQQQDILKTPPKTINVLPSTLPNVLLPPSLAQEHTTASSTGAVPKQPSAVKPQRESKIPQPISHTLPQIKQPIEHIDIPDVSDQDIVQDGDAEMSIYFKHTPKTPKIQQHIWTESSPSPKTPSQNIYVHREVDLNVTNQIIDNVNVDPQVNPFNGYLQSAFLEQIEFSNYIEELPSCMLVGHVSRLNYGAKIKVNDVEFDVLKLIGEGAYGAVYCGTHNKTGKKYALKQERPPNFWEYYICLEVHSRLNSEDLVSAFMSIDYALIGNNASILISPFSVHGSLITVCNKVKKHTLRNVDEYVVMILTCELLSIIDHLHAINIIHADIKADNFILMKNLDYTSTQYALQLIDFGVSIDMKLFKSGQTFNYVHNENAFKCVEMREGRPWTYQLDLYGLAGVIHVLLFGKFMDIAQRPSGIWMHKTHVPRYINRTLWDTIFQSLLNVRDCETMPNLQNLRALIKEEIAAKEKFVMRKIAEFNSALSA</sequence>
<gene>
    <name evidence="12" type="primary">LOC105234228</name>
</gene>
<evidence type="ECO:0000256" key="6">
    <source>
        <dbReference type="ARBA" id="ARBA00023328"/>
    </source>
</evidence>
<feature type="region of interest" description="Disordered" evidence="8">
    <location>
        <begin position="1310"/>
        <end position="1329"/>
    </location>
</feature>
<dbReference type="GeneID" id="105234228"/>
<dbReference type="InterPro" id="IPR000719">
    <property type="entry name" value="Prot_kinase_dom"/>
</dbReference>
<dbReference type="SUPFAM" id="SSF56112">
    <property type="entry name" value="Protein kinase-like (PK-like)"/>
    <property type="match status" value="1"/>
</dbReference>
<keyword evidence="4" id="KW-0995">Kinetochore</keyword>
<proteinExistence type="predicted"/>
<keyword evidence="2" id="KW-0158">Chromosome</keyword>
<reference evidence="12" key="1">
    <citation type="submission" date="2025-08" db="UniProtKB">
        <authorList>
            <consortium name="RefSeq"/>
        </authorList>
    </citation>
    <scope>IDENTIFICATION</scope>
    <source>
        <tissue evidence="12">Adult</tissue>
    </source>
</reference>
<dbReference type="InterPro" id="IPR011009">
    <property type="entry name" value="Kinase-like_dom_sf"/>
</dbReference>
<feature type="region of interest" description="Disordered" evidence="8">
    <location>
        <begin position="1665"/>
        <end position="1698"/>
    </location>
</feature>
<dbReference type="Pfam" id="PF08311">
    <property type="entry name" value="Mad3_BUB1_I"/>
    <property type="match status" value="1"/>
</dbReference>
<dbReference type="InterPro" id="IPR015661">
    <property type="entry name" value="Bub1/Mad3"/>
</dbReference>
<dbReference type="GO" id="GO:0051754">
    <property type="term" value="P:meiotic sister chromatid cohesion, centromeric"/>
    <property type="evidence" value="ECO:0007669"/>
    <property type="project" value="TreeGrafter"/>
</dbReference>
<feature type="region of interest" description="Disordered" evidence="8">
    <location>
        <begin position="712"/>
        <end position="739"/>
    </location>
</feature>
<dbReference type="PANTHER" id="PTHR14030">
    <property type="entry name" value="MITOTIC CHECKPOINT SERINE/THREONINE-PROTEIN KINASE BUB1"/>
    <property type="match status" value="1"/>
</dbReference>
<keyword evidence="5 7" id="KW-0067">ATP-binding</keyword>
<dbReference type="PROSITE" id="PS00107">
    <property type="entry name" value="PROTEIN_KINASE_ATP"/>
    <property type="match status" value="1"/>
</dbReference>
<feature type="compositionally biased region" description="Basic and acidic residues" evidence="8">
    <location>
        <begin position="347"/>
        <end position="360"/>
    </location>
</feature>
<dbReference type="SMART" id="SM00220">
    <property type="entry name" value="S_TKc"/>
    <property type="match status" value="1"/>
</dbReference>
<feature type="region of interest" description="Disordered" evidence="8">
    <location>
        <begin position="765"/>
        <end position="795"/>
    </location>
</feature>
<feature type="domain" description="Protein kinase" evidence="9">
    <location>
        <begin position="1832"/>
        <end position="2116"/>
    </location>
</feature>
<dbReference type="GO" id="GO:0032991">
    <property type="term" value="C:protein-containing complex"/>
    <property type="evidence" value="ECO:0007669"/>
    <property type="project" value="UniProtKB-ARBA"/>
</dbReference>
<evidence type="ECO:0000313" key="12">
    <source>
        <dbReference type="RefSeq" id="XP_029404380.2"/>
    </source>
</evidence>
<dbReference type="PANTHER" id="PTHR14030:SF4">
    <property type="entry name" value="BUB1 KINASE, ISOFORM A-RELATED"/>
    <property type="match status" value="1"/>
</dbReference>
<feature type="domain" description="BUB1 N-terminal" evidence="10">
    <location>
        <begin position="41"/>
        <end position="198"/>
    </location>
</feature>
<dbReference type="InterPro" id="IPR013212">
    <property type="entry name" value="Mad3/Bub1_I"/>
</dbReference>